<evidence type="ECO:0000256" key="5">
    <source>
        <dbReference type="SAM" id="SignalP"/>
    </source>
</evidence>
<dbReference type="PROSITE" id="PS51257">
    <property type="entry name" value="PROKAR_LIPOPROTEIN"/>
    <property type="match status" value="1"/>
</dbReference>
<evidence type="ECO:0000256" key="2">
    <source>
        <dbReference type="ARBA" id="ARBA00023110"/>
    </source>
</evidence>
<dbReference type="EC" id="5.2.1.8" evidence="4"/>
<dbReference type="InterPro" id="IPR001179">
    <property type="entry name" value="PPIase_FKBP_dom"/>
</dbReference>
<feature type="signal peptide" evidence="5">
    <location>
        <begin position="1"/>
        <end position="23"/>
    </location>
</feature>
<comment type="catalytic activity">
    <reaction evidence="1 3 4">
        <text>[protein]-peptidylproline (omega=180) = [protein]-peptidylproline (omega=0)</text>
        <dbReference type="Rhea" id="RHEA:16237"/>
        <dbReference type="Rhea" id="RHEA-COMP:10747"/>
        <dbReference type="Rhea" id="RHEA-COMP:10748"/>
        <dbReference type="ChEBI" id="CHEBI:83833"/>
        <dbReference type="ChEBI" id="CHEBI:83834"/>
        <dbReference type="EC" id="5.2.1.8"/>
    </reaction>
</comment>
<proteinExistence type="inferred from homology"/>
<dbReference type="RefSeq" id="WP_153119099.1">
    <property type="nucleotide sequence ID" value="NZ_VZCC01000067.1"/>
</dbReference>
<comment type="caution">
    <text evidence="7">The sequence shown here is derived from an EMBL/GenBank/DDBJ whole genome shotgun (WGS) entry which is preliminary data.</text>
</comment>
<evidence type="ECO:0000256" key="4">
    <source>
        <dbReference type="RuleBase" id="RU003915"/>
    </source>
</evidence>
<dbReference type="Proteomes" id="UP000421408">
    <property type="component" value="Unassembled WGS sequence"/>
</dbReference>
<feature type="domain" description="PPIase FKBP-type" evidence="6">
    <location>
        <begin position="110"/>
        <end position="215"/>
    </location>
</feature>
<comment type="similarity">
    <text evidence="4">Belongs to the FKBP-type PPIase family.</text>
</comment>
<dbReference type="SUPFAM" id="SSF54534">
    <property type="entry name" value="FKBP-like"/>
    <property type="match status" value="1"/>
</dbReference>
<keyword evidence="3 4" id="KW-0413">Isomerase</keyword>
<dbReference type="GO" id="GO:0003755">
    <property type="term" value="F:peptidyl-prolyl cis-trans isomerase activity"/>
    <property type="evidence" value="ECO:0007669"/>
    <property type="project" value="UniProtKB-UniRule"/>
</dbReference>
<dbReference type="Gene3D" id="3.10.50.40">
    <property type="match status" value="1"/>
</dbReference>
<protein>
    <recommendedName>
        <fullName evidence="4">Peptidyl-prolyl cis-trans isomerase</fullName>
        <ecNumber evidence="4">5.2.1.8</ecNumber>
    </recommendedName>
</protein>
<name>A0AA90ZY44_9BACT</name>
<evidence type="ECO:0000256" key="3">
    <source>
        <dbReference type="PROSITE-ProRule" id="PRU00277"/>
    </source>
</evidence>
<sequence length="228" mass="25153">MNLKSLKYFFFLMMAVITLSSCSEDDATTDEYANWQERNDKAFADTLAYAKAQIAAGSTEWKVIPNYSLANQKPNVGVNGSQVVLKYKDTDYIVVHVLNKGNGNGSPLYTDSIQVSYRGRLIPTDSYATGYVFDQSFTGTYDVTTALPIKAKTDKASSQSSGGWIDGFTTALMAMHPGDHWQVFMPADLAYGSSGNGSVPAYSMLRFEMVLKSYKRASGKKWIAEQKD</sequence>
<feature type="chain" id="PRO_5041706271" description="Peptidyl-prolyl cis-trans isomerase" evidence="5">
    <location>
        <begin position="24"/>
        <end position="228"/>
    </location>
</feature>
<keyword evidence="5" id="KW-0732">Signal</keyword>
<evidence type="ECO:0000256" key="1">
    <source>
        <dbReference type="ARBA" id="ARBA00000971"/>
    </source>
</evidence>
<gene>
    <name evidence="7" type="ORF">F7D74_10010</name>
</gene>
<organism evidence="7 8">
    <name type="scientific">Segatella copri</name>
    <dbReference type="NCBI Taxonomy" id="165179"/>
    <lineage>
        <taxon>Bacteria</taxon>
        <taxon>Pseudomonadati</taxon>
        <taxon>Bacteroidota</taxon>
        <taxon>Bacteroidia</taxon>
        <taxon>Bacteroidales</taxon>
        <taxon>Prevotellaceae</taxon>
        <taxon>Segatella</taxon>
    </lineage>
</organism>
<evidence type="ECO:0000259" key="6">
    <source>
        <dbReference type="PROSITE" id="PS50059"/>
    </source>
</evidence>
<dbReference type="PROSITE" id="PS50059">
    <property type="entry name" value="FKBP_PPIASE"/>
    <property type="match status" value="1"/>
</dbReference>
<reference evidence="8" key="1">
    <citation type="submission" date="2019-09" db="EMBL/GenBank/DDBJ databases">
        <title>Distinct polysaccharide growth profiles of human intestinal Prevotella copri isolates.</title>
        <authorList>
            <person name="Fehlner-Peach H."/>
            <person name="Magnabosco C."/>
            <person name="Raghavan V."/>
            <person name="Scher J.U."/>
            <person name="Tett A."/>
            <person name="Cox L.M."/>
            <person name="Gottsegen C."/>
            <person name="Watters A."/>
            <person name="Wiltshire- Gordon J.D."/>
            <person name="Segata N."/>
            <person name="Bonneau R."/>
            <person name="Littman D.R."/>
        </authorList>
    </citation>
    <scope>NUCLEOTIDE SEQUENCE [LARGE SCALE GENOMIC DNA]</scope>
    <source>
        <strain evidence="8">iAA108</strain>
    </source>
</reference>
<evidence type="ECO:0000313" key="7">
    <source>
        <dbReference type="EMBL" id="MQN84301.1"/>
    </source>
</evidence>
<dbReference type="Pfam" id="PF00254">
    <property type="entry name" value="FKBP_C"/>
    <property type="match status" value="1"/>
</dbReference>
<dbReference type="EMBL" id="VZCC01000067">
    <property type="protein sequence ID" value="MQN84301.1"/>
    <property type="molecule type" value="Genomic_DNA"/>
</dbReference>
<accession>A0AA90ZY44</accession>
<evidence type="ECO:0000313" key="8">
    <source>
        <dbReference type="Proteomes" id="UP000421408"/>
    </source>
</evidence>
<dbReference type="AlphaFoldDB" id="A0AA90ZY44"/>
<keyword evidence="2 3" id="KW-0697">Rotamase</keyword>
<dbReference type="InterPro" id="IPR046357">
    <property type="entry name" value="PPIase_dom_sf"/>
</dbReference>